<keyword evidence="4" id="KW-1185">Reference proteome</keyword>
<dbReference type="InterPro" id="IPR050905">
    <property type="entry name" value="Plant_NBS-LRR"/>
</dbReference>
<dbReference type="PANTHER" id="PTHR33463">
    <property type="entry name" value="NB-ARC DOMAIN-CONTAINING PROTEIN-RELATED"/>
    <property type="match status" value="1"/>
</dbReference>
<dbReference type="Proteomes" id="UP000796880">
    <property type="component" value="Unassembled WGS sequence"/>
</dbReference>
<comment type="caution">
    <text evidence="3">The sequence shown here is derived from an EMBL/GenBank/DDBJ whole genome shotgun (WGS) entry which is preliminary data.</text>
</comment>
<dbReference type="OrthoDB" id="1000504at2759"/>
<evidence type="ECO:0000256" key="1">
    <source>
        <dbReference type="ARBA" id="ARBA00022821"/>
    </source>
</evidence>
<dbReference type="Pfam" id="PF23247">
    <property type="entry name" value="LRR_RPS2"/>
    <property type="match status" value="4"/>
</dbReference>
<feature type="domain" description="Disease resistance protein At4g27190-like leucine-rich repeats" evidence="2">
    <location>
        <begin position="252"/>
        <end position="343"/>
    </location>
</feature>
<accession>A0A8K0HTR3</accession>
<dbReference type="Gene3D" id="3.80.10.10">
    <property type="entry name" value="Ribonuclease Inhibitor"/>
    <property type="match status" value="2"/>
</dbReference>
<dbReference type="AlphaFoldDB" id="A0A8K0HTR3"/>
<evidence type="ECO:0000313" key="4">
    <source>
        <dbReference type="Proteomes" id="UP000796880"/>
    </source>
</evidence>
<evidence type="ECO:0000259" key="2">
    <source>
        <dbReference type="Pfam" id="PF23247"/>
    </source>
</evidence>
<keyword evidence="1" id="KW-0611">Plant defense</keyword>
<gene>
    <name evidence="3" type="ORF">FNV43_RR02563</name>
</gene>
<organism evidence="3 4">
    <name type="scientific">Rhamnella rubrinervis</name>
    <dbReference type="NCBI Taxonomy" id="2594499"/>
    <lineage>
        <taxon>Eukaryota</taxon>
        <taxon>Viridiplantae</taxon>
        <taxon>Streptophyta</taxon>
        <taxon>Embryophyta</taxon>
        <taxon>Tracheophyta</taxon>
        <taxon>Spermatophyta</taxon>
        <taxon>Magnoliopsida</taxon>
        <taxon>eudicotyledons</taxon>
        <taxon>Gunneridae</taxon>
        <taxon>Pentapetalae</taxon>
        <taxon>rosids</taxon>
        <taxon>fabids</taxon>
        <taxon>Rosales</taxon>
        <taxon>Rhamnaceae</taxon>
        <taxon>rhamnoid group</taxon>
        <taxon>Rhamneae</taxon>
        <taxon>Rhamnella</taxon>
    </lineage>
</organism>
<name>A0A8K0HTR3_9ROSA</name>
<dbReference type="SUPFAM" id="SSF52058">
    <property type="entry name" value="L domain-like"/>
    <property type="match status" value="1"/>
</dbReference>
<feature type="domain" description="Disease resistance protein At4g27190-like leucine-rich repeats" evidence="2">
    <location>
        <begin position="110"/>
        <end position="188"/>
    </location>
</feature>
<dbReference type="InterPro" id="IPR032675">
    <property type="entry name" value="LRR_dom_sf"/>
</dbReference>
<dbReference type="EMBL" id="VOIH02000001">
    <property type="protein sequence ID" value="KAF3457903.1"/>
    <property type="molecule type" value="Genomic_DNA"/>
</dbReference>
<dbReference type="InterPro" id="IPR057135">
    <property type="entry name" value="At4g27190-like_LRR"/>
</dbReference>
<protein>
    <recommendedName>
        <fullName evidence="2">Disease resistance protein At4g27190-like leucine-rich repeats domain-containing protein</fullName>
    </recommendedName>
</protein>
<evidence type="ECO:0000313" key="3">
    <source>
        <dbReference type="EMBL" id="KAF3457903.1"/>
    </source>
</evidence>
<sequence>MKNSDKTRNWNWGNVRSVESRLGTVLGLENHDQEVFVLAHCSTSAITSWLGKEEHGTIGRSYHNVVRRRLGSDIRAGQRSCRDGSEQFPLARMWTARVSSPHLNGQDGLPYLKYLKVKENDEIQYTIESMEHNHNVLPSLETLSLEYTENLENICFGELTGPESLGKLREVGVYDCHKLKSLLPLSTMVEVFTYSVDQDHHGSVEFPKLKEMELRDVPNLIGFWSECEDQELLSATKSLLFNEKVAFPSLEVLVLEDLNFERIWSETSCNYKLQNLRSLCVRECHSLKYLSSFPIARSLSQLEHLEVKDCRNMEEILVVNSDDQSPQVDLFPKLKHLALVSLELRHLPYESESGEGRQGSRSDIHDHESNSASAATTFFNPKVIGFPSLETLYLKDVNMESLLWLLDHQLAAETFNNSFLKNLRKLDVVECHRLKYLFPLTIAQCLVQLQELKVKNCWDMEEILFINYKELPASNTGLENYKLLLKLQVVSLEDLPNLTRFCSRSTGYNIVNCGLNTEQVTIRKCPNLFAIDEIDKQENHYDQDINSISEHKLKVGFPDDELEICRLNHQFPAACSNITLLYVAYLSNSEYLMSASVTTSLVHLKELHISDCWWMKEVVVMTKEFRQGRSGKIGLLPSLKEPQENLVSRQPLFHDQKPPIWCTHHNISEFGKPDTFRNFEEIIKVDKFGCENLQKLLMPSWGFQALTVLSVGSCNGMEYLLTPSTAKSLPLLKAMCISECKKMREIIHAKEDDELHGSSSTSSGSLNNNNNIVFHHLEFLVLDRLASLTCFHSGNCALEFPKLSQLVVCECPGMRNFCAHVIVTAPKLHTFIASNYIRWRFRTKLDSNDHVRVDYEVNDDSVMKIEQVKEDGGDDKYININAPIQHLWEKRSAPK</sequence>
<reference evidence="3" key="1">
    <citation type="submission" date="2020-03" db="EMBL/GenBank/DDBJ databases">
        <title>A high-quality chromosome-level genome assembly of a woody plant with both climbing and erect habits, Rhamnella rubrinervis.</title>
        <authorList>
            <person name="Lu Z."/>
            <person name="Yang Y."/>
            <person name="Zhu X."/>
            <person name="Sun Y."/>
        </authorList>
    </citation>
    <scope>NUCLEOTIDE SEQUENCE</scope>
    <source>
        <strain evidence="3">BYM</strain>
        <tissue evidence="3">Leaf</tissue>
    </source>
</reference>
<proteinExistence type="predicted"/>
<feature type="domain" description="Disease resistance protein At4g27190-like leucine-rich repeats" evidence="2">
    <location>
        <begin position="414"/>
        <end position="528"/>
    </location>
</feature>
<feature type="domain" description="Disease resistance protein At4g27190-like leucine-rich repeats" evidence="2">
    <location>
        <begin position="695"/>
        <end position="817"/>
    </location>
</feature>